<dbReference type="InterPro" id="IPR036059">
    <property type="entry name" value="TldD/PmbA_sf"/>
</dbReference>
<dbReference type="InterPro" id="IPR047657">
    <property type="entry name" value="PmbA"/>
</dbReference>
<dbReference type="PANTHER" id="PTHR43421:SF1">
    <property type="entry name" value="METALLOPROTEASE PMBA"/>
    <property type="match status" value="1"/>
</dbReference>
<reference evidence="2" key="1">
    <citation type="journal article" date="2014" name="Front. Microbiol.">
        <title>High frequency of phylogenetically diverse reductive dehalogenase-homologous genes in deep subseafloor sedimentary metagenomes.</title>
        <authorList>
            <person name="Kawai M."/>
            <person name="Futagami T."/>
            <person name="Toyoda A."/>
            <person name="Takaki Y."/>
            <person name="Nishi S."/>
            <person name="Hori S."/>
            <person name="Arai W."/>
            <person name="Tsubouchi T."/>
            <person name="Morono Y."/>
            <person name="Uchiyama I."/>
            <person name="Ito T."/>
            <person name="Fujiyama A."/>
            <person name="Inagaki F."/>
            <person name="Takami H."/>
        </authorList>
    </citation>
    <scope>NUCLEOTIDE SEQUENCE</scope>
    <source>
        <strain evidence="2">Expedition CK06-06</strain>
    </source>
</reference>
<feature type="non-terminal residue" evidence="2">
    <location>
        <position position="1"/>
    </location>
</feature>
<dbReference type="Pfam" id="PF19289">
    <property type="entry name" value="PmbA_TldD_3rd"/>
    <property type="match status" value="1"/>
</dbReference>
<evidence type="ECO:0000313" key="2">
    <source>
        <dbReference type="EMBL" id="GAH16827.1"/>
    </source>
</evidence>
<dbReference type="InterPro" id="IPR045569">
    <property type="entry name" value="Metalloprtase-TldD/E_C"/>
</dbReference>
<dbReference type="EMBL" id="BART01034364">
    <property type="protein sequence ID" value="GAH16827.1"/>
    <property type="molecule type" value="Genomic_DNA"/>
</dbReference>
<comment type="caution">
    <text evidence="2">The sequence shown here is derived from an EMBL/GenBank/DDBJ whole genome shotgun (WGS) entry which is preliminary data.</text>
</comment>
<dbReference type="GO" id="GO:0006508">
    <property type="term" value="P:proteolysis"/>
    <property type="evidence" value="ECO:0007669"/>
    <property type="project" value="InterPro"/>
</dbReference>
<evidence type="ECO:0000259" key="1">
    <source>
        <dbReference type="Pfam" id="PF19289"/>
    </source>
</evidence>
<feature type="non-terminal residue" evidence="2">
    <location>
        <position position="214"/>
    </location>
</feature>
<name>X1D9A3_9ZZZZ</name>
<gene>
    <name evidence="2" type="ORF">S01H4_58759</name>
</gene>
<feature type="domain" description="Metalloprotease TldD/E C-terminal" evidence="1">
    <location>
        <begin position="42"/>
        <end position="150"/>
    </location>
</feature>
<dbReference type="AlphaFoldDB" id="X1D9A3"/>
<dbReference type="PANTHER" id="PTHR43421">
    <property type="entry name" value="METALLOPROTEASE PMBA"/>
    <property type="match status" value="1"/>
</dbReference>
<protein>
    <recommendedName>
        <fullName evidence="1">Metalloprotease TldD/E C-terminal domain-containing protein</fullName>
    </recommendedName>
</protein>
<proteinExistence type="predicted"/>
<organism evidence="2">
    <name type="scientific">marine sediment metagenome</name>
    <dbReference type="NCBI Taxonomy" id="412755"/>
    <lineage>
        <taxon>unclassified sequences</taxon>
        <taxon>metagenomes</taxon>
        <taxon>ecological metagenomes</taxon>
    </lineage>
</organism>
<accession>X1D9A3</accession>
<dbReference type="SUPFAM" id="SSF111283">
    <property type="entry name" value="Putative modulator of DNA gyrase, PmbA/TldD"/>
    <property type="match status" value="1"/>
</dbReference>
<sequence length="214" mass="23860">EISSGFEWQAERTLKSIDAFNVASIALKEAKQNLNRKKIKNMRVPIILTPRGAMQLILRPIASAVNGEAFQYRRSFLVDKIDEVIGTEYLTIEDNGLVDGAFGSAKFDDEGVPCQNKKIFEKGKFLKTGLLHNSYTAGKDGVESTGNNNTILSSMGSNGTLEYEVNNTLNYSNIWISNKLNVSFSQLGANQIIIAELWQIGSNEIEKFFDILWL</sequence>
<dbReference type="GO" id="GO:0005829">
    <property type="term" value="C:cytosol"/>
    <property type="evidence" value="ECO:0007669"/>
    <property type="project" value="TreeGrafter"/>
</dbReference>
<dbReference type="GO" id="GO:0008237">
    <property type="term" value="F:metallopeptidase activity"/>
    <property type="evidence" value="ECO:0007669"/>
    <property type="project" value="InterPro"/>
</dbReference>